<dbReference type="AlphaFoldDB" id="A0A2H1IZ53"/>
<reference evidence="1 2" key="1">
    <citation type="submission" date="2017-03" db="EMBL/GenBank/DDBJ databases">
        <authorList>
            <person name="Afonso C.L."/>
            <person name="Miller P.J."/>
            <person name="Scott M.A."/>
            <person name="Spackman E."/>
            <person name="Goraichik I."/>
            <person name="Dimitrov K.M."/>
            <person name="Suarez D.L."/>
            <person name="Swayne D.E."/>
        </authorList>
    </citation>
    <scope>NUCLEOTIDE SEQUENCE [LARGE SCALE GENOMIC DNA]</scope>
    <source>
        <strain evidence="1 2">ATCC 9172</strain>
    </source>
</reference>
<accession>A0A2H1IZ53</accession>
<evidence type="ECO:0000313" key="2">
    <source>
        <dbReference type="Proteomes" id="UP000234641"/>
    </source>
</evidence>
<proteinExistence type="predicted"/>
<organism evidence="1 2">
    <name type="scientific">Brevibacterium linens ATCC 9172</name>
    <dbReference type="NCBI Taxonomy" id="1255617"/>
    <lineage>
        <taxon>Bacteria</taxon>
        <taxon>Bacillati</taxon>
        <taxon>Actinomycetota</taxon>
        <taxon>Actinomycetes</taxon>
        <taxon>Micrococcales</taxon>
        <taxon>Brevibacteriaceae</taxon>
        <taxon>Brevibacterium</taxon>
    </lineage>
</organism>
<evidence type="ECO:0000313" key="1">
    <source>
        <dbReference type="EMBL" id="SMX80438.1"/>
    </source>
</evidence>
<dbReference type="Proteomes" id="UP000234641">
    <property type="component" value="Unassembled WGS sequence"/>
</dbReference>
<sequence length="56" mass="6263">MVRFDQKPISTRAVSGCAWEAKLRSAILRTVVVRFQKQFALATTRDGAGTSQMFVM</sequence>
<protein>
    <submittedName>
        <fullName evidence="1">Uncharacterized protein</fullName>
    </submittedName>
</protein>
<gene>
    <name evidence="1" type="ORF">BLIN9172_01598</name>
</gene>
<name>A0A2H1IZ53_BRELN</name>
<dbReference type="EMBL" id="FXYY01000007">
    <property type="protein sequence ID" value="SMX80438.1"/>
    <property type="molecule type" value="Genomic_DNA"/>
</dbReference>